<accession>A0A2T7A669</accession>
<reference evidence="2 3" key="1">
    <citation type="submission" date="2017-04" db="EMBL/GenBank/DDBJ databases">
        <title>Draft genome sequence of Tuber borchii Vittad., a whitish edible truffle.</title>
        <authorList>
            <consortium name="DOE Joint Genome Institute"/>
            <person name="Murat C."/>
            <person name="Kuo A."/>
            <person name="Barry K.W."/>
            <person name="Clum A."/>
            <person name="Dockter R.B."/>
            <person name="Fauchery L."/>
            <person name="Iotti M."/>
            <person name="Kohler A."/>
            <person name="Labutti K."/>
            <person name="Lindquist E.A."/>
            <person name="Lipzen A."/>
            <person name="Ohm R.A."/>
            <person name="Wang M."/>
            <person name="Grigoriev I.V."/>
            <person name="Zambonelli A."/>
            <person name="Martin F.M."/>
        </authorList>
    </citation>
    <scope>NUCLEOTIDE SEQUENCE [LARGE SCALE GENOMIC DNA]</scope>
    <source>
        <strain evidence="2 3">Tbo3840</strain>
    </source>
</reference>
<dbReference type="EMBL" id="NESQ01000016">
    <property type="protein sequence ID" value="PUU83233.1"/>
    <property type="molecule type" value="Genomic_DNA"/>
</dbReference>
<organism evidence="2 3">
    <name type="scientific">Tuber borchii</name>
    <name type="common">White truffle</name>
    <dbReference type="NCBI Taxonomy" id="42251"/>
    <lineage>
        <taxon>Eukaryota</taxon>
        <taxon>Fungi</taxon>
        <taxon>Dikarya</taxon>
        <taxon>Ascomycota</taxon>
        <taxon>Pezizomycotina</taxon>
        <taxon>Pezizomycetes</taxon>
        <taxon>Pezizales</taxon>
        <taxon>Tuberaceae</taxon>
        <taxon>Tuber</taxon>
    </lineage>
</organism>
<dbReference type="Proteomes" id="UP000244722">
    <property type="component" value="Unassembled WGS sequence"/>
</dbReference>
<dbReference type="AlphaFoldDB" id="A0A2T7A669"/>
<protein>
    <submittedName>
        <fullName evidence="2">Uncharacterized protein</fullName>
    </submittedName>
</protein>
<dbReference type="OrthoDB" id="10615170at2759"/>
<name>A0A2T7A669_TUBBO</name>
<evidence type="ECO:0000313" key="3">
    <source>
        <dbReference type="Proteomes" id="UP000244722"/>
    </source>
</evidence>
<comment type="caution">
    <text evidence="2">The sequence shown here is derived from an EMBL/GenBank/DDBJ whole genome shotgun (WGS) entry which is preliminary data.</text>
</comment>
<keyword evidence="3" id="KW-1185">Reference proteome</keyword>
<sequence length="149" mass="16731">MTKNLVAGDFMLPLPPLKLWPLLEPFTFSSLTLPLPPKEKTPPFFFINREFILPKEGEYRLVPAKQIAGKETRDKRDKSGCQKGYLLRDSSPYFIIAPSLPELFSCVCKNDRGVLSQRRDTKQAASQQVGKQTKGRKGKGGTKITNFAS</sequence>
<evidence type="ECO:0000256" key="1">
    <source>
        <dbReference type="SAM" id="MobiDB-lite"/>
    </source>
</evidence>
<evidence type="ECO:0000313" key="2">
    <source>
        <dbReference type="EMBL" id="PUU83233.1"/>
    </source>
</evidence>
<feature type="region of interest" description="Disordered" evidence="1">
    <location>
        <begin position="117"/>
        <end position="149"/>
    </location>
</feature>
<gene>
    <name evidence="2" type="ORF">B9Z19DRAFT_1073321</name>
</gene>
<proteinExistence type="predicted"/>